<dbReference type="Gene3D" id="2.60.40.10">
    <property type="entry name" value="Immunoglobulins"/>
    <property type="match status" value="3"/>
</dbReference>
<dbReference type="InterPro" id="IPR000668">
    <property type="entry name" value="Peptidase_C1A_C"/>
</dbReference>
<dbReference type="Proteomes" id="UP000323439">
    <property type="component" value="Unassembled WGS sequence"/>
</dbReference>
<dbReference type="CDD" id="cd02619">
    <property type="entry name" value="Peptidase_C1"/>
    <property type="match status" value="1"/>
</dbReference>
<dbReference type="SUPFAM" id="SSF49373">
    <property type="entry name" value="Invasin/intimin cell-adhesion fragments"/>
    <property type="match status" value="1"/>
</dbReference>
<keyword evidence="4" id="KW-1185">Reference proteome</keyword>
<dbReference type="RefSeq" id="WP_149731871.1">
    <property type="nucleotide sequence ID" value="NZ_FMXB01000009.1"/>
</dbReference>
<name>A0A1G5WCM5_9EURY</name>
<dbReference type="Pfam" id="PF18560">
    <property type="entry name" value="Lectin_like"/>
    <property type="match status" value="1"/>
</dbReference>
<dbReference type="InterPro" id="IPR013128">
    <property type="entry name" value="Peptidase_C1A"/>
</dbReference>
<dbReference type="InterPro" id="IPR038765">
    <property type="entry name" value="Papain-like_cys_pep_sf"/>
</dbReference>
<dbReference type="PANTHER" id="PTHR12411">
    <property type="entry name" value="CYSTEINE PROTEASE FAMILY C1-RELATED"/>
    <property type="match status" value="1"/>
</dbReference>
<reference evidence="3 4" key="1">
    <citation type="submission" date="2016-10" db="EMBL/GenBank/DDBJ databases">
        <authorList>
            <person name="Varghese N."/>
            <person name="Submissions S."/>
        </authorList>
    </citation>
    <scope>NUCLEOTIDE SEQUENCE [LARGE SCALE GENOMIC DNA]</scope>
    <source>
        <strain evidence="3 4">DSM 16643</strain>
    </source>
</reference>
<dbReference type="SUPFAM" id="SSF51126">
    <property type="entry name" value="Pectin lyase-like"/>
    <property type="match status" value="1"/>
</dbReference>
<gene>
    <name evidence="3" type="ORF">SAMN02910315_01320</name>
</gene>
<evidence type="ECO:0000259" key="2">
    <source>
        <dbReference type="SMART" id="SM00645"/>
    </source>
</evidence>
<keyword evidence="3" id="KW-0645">Protease</keyword>
<dbReference type="InterPro" id="IPR040528">
    <property type="entry name" value="Lectin-like"/>
</dbReference>
<dbReference type="InterPro" id="IPR013783">
    <property type="entry name" value="Ig-like_fold"/>
</dbReference>
<evidence type="ECO:0000313" key="3">
    <source>
        <dbReference type="EMBL" id="SDA55823.1"/>
    </source>
</evidence>
<dbReference type="SMART" id="SM00645">
    <property type="entry name" value="Pept_C1"/>
    <property type="match status" value="1"/>
</dbReference>
<keyword evidence="3" id="KW-0378">Hydrolase</keyword>
<accession>A0A1G5WCM5</accession>
<dbReference type="OrthoDB" id="77814at2157"/>
<proteinExistence type="inferred from homology"/>
<sequence length="2716" mass="302153">MLDKRIILIIIVLGFFAIPFISAEDNLTVVEDIDSDVISLPDESSYSNIYFNASVENDGSGSQESPYKYLTSSRIKSNSILHLANGEYELDKSISFSSYNAFIGEDAENTIIKYTGMAFSNSKTLELYNLTILGAYVSTKGTLTVDNVIFRDSTQDYGGAIYSVSSTLTISNSRFINNTARLGGAICDLNSQAYIFNITAVNNTAIYQGGAIYKMYGALYLNSSEFINNSAKEGQAIFCDYSIFNMISTDFENNGVYSILCDENFTDNTFNQSELHQSDYYDINFVSQNYTQMTYIPYNGTIPSRYDLREERFVSSVKDQGSNGNCWAFAILAALESCILKATGIEYDLSEQNMKNLMAVYSDYGWDYSTNTGGTNEMAMAYLTSWIGAINETDDIYVINSVLSPVMDSFIHVQNILFLPRLSYTDNDAIKKAILNYGGVYTTLHANNELYQYYRGTGQRDHAVVIVGWDDNISKSKFRSTPPGDGAWICKNSWGTGWGDSGYFYVSYYDPTFAMVGDLEASFTFILNDTVKYDKIYQWEIAGVTDYFLTNQSTIWYKNYYNATSDDILAAFSTYFYMESNWTAEVYVNDELRLTQNGTAPARGYYTINFDEFIPVEKDDEFMILLKVTTSDEAYVPISENNGYVSRVHFKENISFISYDGIDWIDFYSYSIKMESRGHWYESQVACIKAFTIFNLTTVTLLDILSKQENNFNISATVWDQYGHLINEGYVIFEFNGVKYNRSVSNGKAILSLNALDYGNCTITAAYQNTTHYLSSSDELTFICNHDVNLTLNIEDITYGDYLKANITLMDLNSTLISANVTLTVGGKTYNVSSNSVFVIPDLINAGDCEVKVVYDGNYTYSGSVAYAYVTINKADINLTLDVNNINYGDFLSINTTLSFNSTLINDELILYINNENYSFTANSVFILPVLLNASQYGICLYYNGSNNFNAKNITADVLVLKVYPVLKANISDINYGEDLIVYASLTGINGELINDGLIISFNGSDYSFIANNEFILPVLLNASDYTVNILYNGDINYYSVNESADFKISKVYPFLDVSIDDVYYGDDLIVYVSLTGINDELINENVVLSINGADYSFAANSEFVLPVILNASNYTANVYYKGDSNYNSINESVNFTVLKAFPLLDIGIEDIYYGEDLIVDVSLTGINGELINETILLTINDVDYSFNSNSEFILPVILNTSNYTANVYYKGDSNYNSINESINFTVNKNDVNIDLLISNITYGEVTAVNSYLTDLKGNNLNYELLLVIDSNSFEIMSNSANVLPVILNASDYTAELYFNGSENYNANNISKRFSVAKSDVNLSLSIENITYGDYLVIENALSVDLDCDLQLEIDNKSYSIKPNSSYTLTYLINAGNYEAVLSFLGNNNYNANVQKANVSVGKFTPTLISDISDIDYGDDFVVYVSLIGVNDELINESLIITINDNNYSFIANNEFILPVILNASDYTADIIYNGDINYYSANESVDFKVSKVYPTLDVSIDDVNYGDDLIVYTSLIGVNGELINESLIITINDNDYSFIANSEFILPIILNSSDYTTKITYNGDSNYNPVNKSVDFKVYKVDSILDVSINDVYYGENAIIYVSLTGINGELINETILLNINDVDYSFNSNSNFVLPVILNASNYTANVYYKGDSNYNSINESVNFTVNKNDVNIDLLISNITYGEITSINTYLTDLNGNNLTYELSLVIDNNSFKIMSNSLYALPVILNASDYTAELYFNGCENYNANYISKSFSVAKSDVNLSLSIENIMYGDYLVIENALSVDLDCDLQLEIDNKSYSIKPNSIFKLPYLINAGNYEAVLSFLGNNNYNANVQKANVGVDKFTPTLITNISDINYGDDLIVYASLIGINGELINESLVITINDIDYSFIANSEFVLPVLLNASNYAADILYNGDINYYSVNGGADFKVSKVSPVLDASIDDLIVYASLTGINGELINESLLLCINDINYSFMANSKFRIPAILNVSNYTANIFYDGDINYYSVNESVNFTVSKNYSILEVNISDINYGDDLVVYVSLTGINGELINESVVLSINDVDYLFIANFEFVLPVILNASDYGINVAYNGSLNYNSVNDSVNFKVFKVDPVLEVNVSDINYGDYLAVYTSLIGVDGELINESVVLSINDVDYTFTANSVYTLPVILNASRYVVNVVYNGNDNYNAVENMVNVTVNKVNPELTLNISNMLYGNDLIVKNSLTGINGEISNESLYLTVNAKTYNLTSNVDFILPDILDVGNYTAKIIFNGNTNYNEAIDIKKFEIMPVELTMDLNISKVINNISISVKFLQKVNESVIINVNEDTYVLNTVKGEGVLTLSDLDLGNYSVEALFNKTGYETILIKDSFDVTSINTLINANNVTMYYHDGTRLYFNLTDSNGHVLANKSVKININNVTYTRTTDVNGVASLNLGLNSARYPVILTFDGDDTYINSSSSVYVNIKSTILSNDLTKYYRNASQFYAKILDNNGNPVTNTPVLMNINGVFYNRTTNSEGVVRLNINLNPGEYILTIYNPVTGEMGSSLITVLSKLVENHDLVKYYKNASKYSVKVLDDTGSPLAGVDVTFNINGVFYTRTSDENGVASLAINLNPGKYIITAEYDTLKVSNNIEVLSVIETEDVTMTYRDGTSFKAKILDGLGNPNLGVKVTFNINGVFYSKTTDENGVASLKINLQAGEYIITSTYNGLSASNTIVIKNSNFLF</sequence>
<dbReference type="Gene3D" id="3.90.70.10">
    <property type="entry name" value="Cysteine proteinases"/>
    <property type="match status" value="1"/>
</dbReference>
<dbReference type="InterPro" id="IPR008964">
    <property type="entry name" value="Invasin/intimin_cell_adhesion"/>
</dbReference>
<dbReference type="Pfam" id="PF00112">
    <property type="entry name" value="Peptidase_C1"/>
    <property type="match status" value="1"/>
</dbReference>
<evidence type="ECO:0000313" key="4">
    <source>
        <dbReference type="Proteomes" id="UP000323439"/>
    </source>
</evidence>
<dbReference type="EMBL" id="FMXB01000009">
    <property type="protein sequence ID" value="SDA55823.1"/>
    <property type="molecule type" value="Genomic_DNA"/>
</dbReference>
<feature type="domain" description="Peptidase C1A papain C-terminal" evidence="2">
    <location>
        <begin position="302"/>
        <end position="515"/>
    </location>
</feature>
<organism evidence="3 4">
    <name type="scientific">Methanobrevibacter millerae</name>
    <dbReference type="NCBI Taxonomy" id="230361"/>
    <lineage>
        <taxon>Archaea</taxon>
        <taxon>Methanobacteriati</taxon>
        <taxon>Methanobacteriota</taxon>
        <taxon>Methanomada group</taxon>
        <taxon>Methanobacteria</taxon>
        <taxon>Methanobacteriales</taxon>
        <taxon>Methanobacteriaceae</taxon>
        <taxon>Methanobrevibacter</taxon>
    </lineage>
</organism>
<dbReference type="GO" id="GO:0006508">
    <property type="term" value="P:proteolysis"/>
    <property type="evidence" value="ECO:0007669"/>
    <property type="project" value="UniProtKB-KW"/>
</dbReference>
<evidence type="ECO:0000256" key="1">
    <source>
        <dbReference type="ARBA" id="ARBA00008455"/>
    </source>
</evidence>
<dbReference type="SUPFAM" id="SSF54001">
    <property type="entry name" value="Cysteine proteinases"/>
    <property type="match status" value="1"/>
</dbReference>
<comment type="similarity">
    <text evidence="1">Belongs to the peptidase C1 family.</text>
</comment>
<dbReference type="InterPro" id="IPR011050">
    <property type="entry name" value="Pectin_lyase_fold/virulence"/>
</dbReference>
<protein>
    <submittedName>
        <fullName evidence="3">Cysteine protease, C1A family</fullName>
    </submittedName>
</protein>
<dbReference type="GO" id="GO:0008234">
    <property type="term" value="F:cysteine-type peptidase activity"/>
    <property type="evidence" value="ECO:0007669"/>
    <property type="project" value="InterPro"/>
</dbReference>